<name>A0A9P6BVR2_9AGAR</name>
<accession>A0A9P6BVR2</accession>
<feature type="compositionally biased region" description="Polar residues" evidence="1">
    <location>
        <begin position="23"/>
        <end position="32"/>
    </location>
</feature>
<dbReference type="AlphaFoldDB" id="A0A9P6BVR2"/>
<dbReference type="Proteomes" id="UP000807342">
    <property type="component" value="Unassembled WGS sequence"/>
</dbReference>
<evidence type="ECO:0000313" key="3">
    <source>
        <dbReference type="Proteomes" id="UP000807342"/>
    </source>
</evidence>
<organism evidence="2 3">
    <name type="scientific">Macrolepiota fuliginosa MF-IS2</name>
    <dbReference type="NCBI Taxonomy" id="1400762"/>
    <lineage>
        <taxon>Eukaryota</taxon>
        <taxon>Fungi</taxon>
        <taxon>Dikarya</taxon>
        <taxon>Basidiomycota</taxon>
        <taxon>Agaricomycotina</taxon>
        <taxon>Agaricomycetes</taxon>
        <taxon>Agaricomycetidae</taxon>
        <taxon>Agaricales</taxon>
        <taxon>Agaricineae</taxon>
        <taxon>Agaricaceae</taxon>
        <taxon>Macrolepiota</taxon>
    </lineage>
</organism>
<reference evidence="2" key="1">
    <citation type="submission" date="2020-11" db="EMBL/GenBank/DDBJ databases">
        <authorList>
            <consortium name="DOE Joint Genome Institute"/>
            <person name="Ahrendt S."/>
            <person name="Riley R."/>
            <person name="Andreopoulos W."/>
            <person name="Labutti K."/>
            <person name="Pangilinan J."/>
            <person name="Ruiz-Duenas F.J."/>
            <person name="Barrasa J.M."/>
            <person name="Sanchez-Garcia M."/>
            <person name="Camarero S."/>
            <person name="Miyauchi S."/>
            <person name="Serrano A."/>
            <person name="Linde D."/>
            <person name="Babiker R."/>
            <person name="Drula E."/>
            <person name="Ayuso-Fernandez I."/>
            <person name="Pacheco R."/>
            <person name="Padilla G."/>
            <person name="Ferreira P."/>
            <person name="Barriuso J."/>
            <person name="Kellner H."/>
            <person name="Castanera R."/>
            <person name="Alfaro M."/>
            <person name="Ramirez L."/>
            <person name="Pisabarro A.G."/>
            <person name="Kuo A."/>
            <person name="Tritt A."/>
            <person name="Lipzen A."/>
            <person name="He G."/>
            <person name="Yan M."/>
            <person name="Ng V."/>
            <person name="Cullen D."/>
            <person name="Martin F."/>
            <person name="Rosso M.-N."/>
            <person name="Henrissat B."/>
            <person name="Hibbett D."/>
            <person name="Martinez A.T."/>
            <person name="Grigoriev I.V."/>
        </authorList>
    </citation>
    <scope>NUCLEOTIDE SEQUENCE</scope>
    <source>
        <strain evidence="2">MF-IS2</strain>
    </source>
</reference>
<protein>
    <submittedName>
        <fullName evidence="2">Uncharacterized protein</fullName>
    </submittedName>
</protein>
<proteinExistence type="predicted"/>
<evidence type="ECO:0000256" key="1">
    <source>
        <dbReference type="SAM" id="MobiDB-lite"/>
    </source>
</evidence>
<feature type="region of interest" description="Disordered" evidence="1">
    <location>
        <begin position="86"/>
        <end position="109"/>
    </location>
</feature>
<feature type="compositionally biased region" description="Polar residues" evidence="1">
    <location>
        <begin position="1"/>
        <end position="16"/>
    </location>
</feature>
<dbReference type="EMBL" id="MU151707">
    <property type="protein sequence ID" value="KAF9442086.1"/>
    <property type="molecule type" value="Genomic_DNA"/>
</dbReference>
<sequence length="215" mass="23757">MSHTPCSSAVGNNTDQPPIRSAGNHQNNSRNSCPGVPHHPSGPTGDRVVKCYSCGGLHYANKCNKYCNTSHICAAHTEVPDNLEKVEEEQQDNDPVTTGSIETAGDDKALNYDPDMVEVEVIGSEYGTDSDDIDYPATMNHEDMGIMSDYGSDTESSDLVYNEMSGHNYTKQLHIGDDIDVLQAMTDEPEEELPKVYVRHTPIRFNKEKILRPQI</sequence>
<evidence type="ECO:0000313" key="2">
    <source>
        <dbReference type="EMBL" id="KAF9442086.1"/>
    </source>
</evidence>
<gene>
    <name evidence="2" type="ORF">P691DRAFT_765591</name>
</gene>
<feature type="region of interest" description="Disordered" evidence="1">
    <location>
        <begin position="1"/>
        <end position="41"/>
    </location>
</feature>
<keyword evidence="3" id="KW-1185">Reference proteome</keyword>
<comment type="caution">
    <text evidence="2">The sequence shown here is derived from an EMBL/GenBank/DDBJ whole genome shotgun (WGS) entry which is preliminary data.</text>
</comment>